<keyword evidence="4" id="KW-1185">Reference proteome</keyword>
<evidence type="ECO:0000259" key="2">
    <source>
        <dbReference type="Pfam" id="PF03435"/>
    </source>
</evidence>
<evidence type="ECO:0000313" key="4">
    <source>
        <dbReference type="Proteomes" id="UP000054350"/>
    </source>
</evidence>
<dbReference type="SUPFAM" id="SSF51735">
    <property type="entry name" value="NAD(P)-binding Rossmann-fold domains"/>
    <property type="match status" value="1"/>
</dbReference>
<dbReference type="InterPro" id="IPR051276">
    <property type="entry name" value="Saccharopine_DH-like_oxidrdct"/>
</dbReference>
<dbReference type="PANTHER" id="PTHR12286:SF5">
    <property type="entry name" value="SACCHAROPINE DEHYDROGENASE-LIKE OXIDOREDUCTASE"/>
    <property type="match status" value="1"/>
</dbReference>
<gene>
    <name evidence="3" type="ORF">AMAG_13326</name>
</gene>
<dbReference type="EMBL" id="GG745355">
    <property type="protein sequence ID" value="KNE68162.1"/>
    <property type="molecule type" value="Genomic_DNA"/>
</dbReference>
<dbReference type="InterPro" id="IPR005097">
    <property type="entry name" value="Sacchrp_dh_NADP-bd"/>
</dbReference>
<dbReference type="OMA" id="MQLRYHD"/>
<comment type="similarity">
    <text evidence="1">Belongs to the saccharopine dehydrogenase family.</text>
</comment>
<dbReference type="GO" id="GO:0009247">
    <property type="term" value="P:glycolipid biosynthetic process"/>
    <property type="evidence" value="ECO:0007669"/>
    <property type="project" value="TreeGrafter"/>
</dbReference>
<feature type="domain" description="Saccharopine dehydrogenase NADP binding" evidence="2">
    <location>
        <begin position="13"/>
        <end position="147"/>
    </location>
</feature>
<dbReference type="OrthoDB" id="10268090at2759"/>
<evidence type="ECO:0000313" key="3">
    <source>
        <dbReference type="EMBL" id="KNE68162.1"/>
    </source>
</evidence>
<name>A0A0L0T085_ALLM3</name>
<dbReference type="Gene3D" id="3.40.50.720">
    <property type="entry name" value="NAD(P)-binding Rossmann-like Domain"/>
    <property type="match status" value="1"/>
</dbReference>
<reference evidence="3 4" key="1">
    <citation type="submission" date="2009-11" db="EMBL/GenBank/DDBJ databases">
        <title>Annotation of Allomyces macrogynus ATCC 38327.</title>
        <authorList>
            <consortium name="The Broad Institute Genome Sequencing Platform"/>
            <person name="Russ C."/>
            <person name="Cuomo C."/>
            <person name="Burger G."/>
            <person name="Gray M.W."/>
            <person name="Holland P.W.H."/>
            <person name="King N."/>
            <person name="Lang F.B.F."/>
            <person name="Roger A.J."/>
            <person name="Ruiz-Trillo I."/>
            <person name="Young S.K."/>
            <person name="Zeng Q."/>
            <person name="Gargeya S."/>
            <person name="Fitzgerald M."/>
            <person name="Haas B."/>
            <person name="Abouelleil A."/>
            <person name="Alvarado L."/>
            <person name="Arachchi H.M."/>
            <person name="Berlin A."/>
            <person name="Chapman S.B."/>
            <person name="Gearin G."/>
            <person name="Goldberg J."/>
            <person name="Griggs A."/>
            <person name="Gujja S."/>
            <person name="Hansen M."/>
            <person name="Heiman D."/>
            <person name="Howarth C."/>
            <person name="Larimer J."/>
            <person name="Lui A."/>
            <person name="MacDonald P.J.P."/>
            <person name="McCowen C."/>
            <person name="Montmayeur A."/>
            <person name="Murphy C."/>
            <person name="Neiman D."/>
            <person name="Pearson M."/>
            <person name="Priest M."/>
            <person name="Roberts A."/>
            <person name="Saif S."/>
            <person name="Shea T."/>
            <person name="Sisk P."/>
            <person name="Stolte C."/>
            <person name="Sykes S."/>
            <person name="Wortman J."/>
            <person name="Nusbaum C."/>
            <person name="Birren B."/>
        </authorList>
    </citation>
    <scope>NUCLEOTIDE SEQUENCE [LARGE SCALE GENOMIC DNA]</scope>
    <source>
        <strain evidence="3 4">ATCC 38327</strain>
    </source>
</reference>
<reference evidence="4" key="2">
    <citation type="submission" date="2009-11" db="EMBL/GenBank/DDBJ databases">
        <title>The Genome Sequence of Allomyces macrogynus strain ATCC 38327.</title>
        <authorList>
            <consortium name="The Broad Institute Genome Sequencing Platform"/>
            <person name="Russ C."/>
            <person name="Cuomo C."/>
            <person name="Shea T."/>
            <person name="Young S.K."/>
            <person name="Zeng Q."/>
            <person name="Koehrsen M."/>
            <person name="Haas B."/>
            <person name="Borodovsky M."/>
            <person name="Guigo R."/>
            <person name="Alvarado L."/>
            <person name="Berlin A."/>
            <person name="Borenstein D."/>
            <person name="Chen Z."/>
            <person name="Engels R."/>
            <person name="Freedman E."/>
            <person name="Gellesch M."/>
            <person name="Goldberg J."/>
            <person name="Griggs A."/>
            <person name="Gujja S."/>
            <person name="Heiman D."/>
            <person name="Hepburn T."/>
            <person name="Howarth C."/>
            <person name="Jen D."/>
            <person name="Larson L."/>
            <person name="Lewis B."/>
            <person name="Mehta T."/>
            <person name="Park D."/>
            <person name="Pearson M."/>
            <person name="Roberts A."/>
            <person name="Saif S."/>
            <person name="Shenoy N."/>
            <person name="Sisk P."/>
            <person name="Stolte C."/>
            <person name="Sykes S."/>
            <person name="Walk T."/>
            <person name="White J."/>
            <person name="Yandava C."/>
            <person name="Burger G."/>
            <person name="Gray M.W."/>
            <person name="Holland P.W.H."/>
            <person name="King N."/>
            <person name="Lang F.B.F."/>
            <person name="Roger A.J."/>
            <person name="Ruiz-Trillo I."/>
            <person name="Lander E."/>
            <person name="Nusbaum C."/>
        </authorList>
    </citation>
    <scope>NUCLEOTIDE SEQUENCE [LARGE SCALE GENOMIC DNA]</scope>
    <source>
        <strain evidence="4">ATCC 38327</strain>
    </source>
</reference>
<sequence>MTTTADSSRAYDIIVFGATGFTGKLVAKHLLEVNHADTHALGRPLKVALAARSQQRLEQVLSDIKAATKLPLDYVGLIIADIGDNDSLLRMCGATTLVLNCVGPYRFYGEPVVAACIGMGTNYMDITGEPEFIDRMFLAYNEHAAVKDILIIPACGFDSIPADIGVLYAKKALVEKGVLPSSIEMYLEIDGGGHGVTAHFATYESAVHGFGAVHHLRNLRKQVTSRRSPVHALGTRPKLVSKPAFHKPLERYTLPFPGSDASVVRMSQECLAQINQGPAAAHVPVHFSAYMTVRKWWKLGALVVAGTALSVLAKWKWGRKLLLTFPRFFTFGLFSHKGPSETQLKHSTFTETFVAKGFTLPAELGEQDRATNCEAVVEVSGPEMGYVATPMCMVAAARDAMNGGKQLPAGVLTPAAALANTDIIPALQTAGLTFRTVRLSFSGAR</sequence>
<dbReference type="AlphaFoldDB" id="A0A0L0T085"/>
<dbReference type="GO" id="GO:0005739">
    <property type="term" value="C:mitochondrion"/>
    <property type="evidence" value="ECO:0007669"/>
    <property type="project" value="TreeGrafter"/>
</dbReference>
<protein>
    <recommendedName>
        <fullName evidence="2">Saccharopine dehydrogenase NADP binding domain-containing protein</fullName>
    </recommendedName>
</protein>
<dbReference type="VEuPathDB" id="FungiDB:AMAG_13326"/>
<dbReference type="InterPro" id="IPR036291">
    <property type="entry name" value="NAD(P)-bd_dom_sf"/>
</dbReference>
<accession>A0A0L0T085</accession>
<evidence type="ECO:0000256" key="1">
    <source>
        <dbReference type="ARBA" id="ARBA00038048"/>
    </source>
</evidence>
<dbReference type="Proteomes" id="UP000054350">
    <property type="component" value="Unassembled WGS sequence"/>
</dbReference>
<dbReference type="Pfam" id="PF03435">
    <property type="entry name" value="Sacchrp_dh_NADP"/>
    <property type="match status" value="1"/>
</dbReference>
<dbReference type="GO" id="GO:0005811">
    <property type="term" value="C:lipid droplet"/>
    <property type="evidence" value="ECO:0007669"/>
    <property type="project" value="TreeGrafter"/>
</dbReference>
<dbReference type="PANTHER" id="PTHR12286">
    <property type="entry name" value="SACCHAROPINE DEHYDROGENASE-LIKE OXIDOREDUCTASE"/>
    <property type="match status" value="1"/>
</dbReference>
<dbReference type="eggNOG" id="KOG2733">
    <property type="taxonomic scope" value="Eukaryota"/>
</dbReference>
<dbReference type="GO" id="GO:0005886">
    <property type="term" value="C:plasma membrane"/>
    <property type="evidence" value="ECO:0007669"/>
    <property type="project" value="TreeGrafter"/>
</dbReference>
<proteinExistence type="inferred from homology"/>
<organism evidence="3 4">
    <name type="scientific">Allomyces macrogynus (strain ATCC 38327)</name>
    <name type="common">Allomyces javanicus var. macrogynus</name>
    <dbReference type="NCBI Taxonomy" id="578462"/>
    <lineage>
        <taxon>Eukaryota</taxon>
        <taxon>Fungi</taxon>
        <taxon>Fungi incertae sedis</taxon>
        <taxon>Blastocladiomycota</taxon>
        <taxon>Blastocladiomycetes</taxon>
        <taxon>Blastocladiales</taxon>
        <taxon>Blastocladiaceae</taxon>
        <taxon>Allomyces</taxon>
    </lineage>
</organism>